<dbReference type="AlphaFoldDB" id="A0A1L3JK06"/>
<dbReference type="KEGG" id="ten:LPB136_08955"/>
<evidence type="ECO:0000259" key="1">
    <source>
        <dbReference type="Pfam" id="PF00462"/>
    </source>
</evidence>
<feature type="domain" description="Glutaredoxin" evidence="1">
    <location>
        <begin position="3"/>
        <end position="61"/>
    </location>
</feature>
<dbReference type="STRING" id="1850252.LPB136_08955"/>
<dbReference type="Pfam" id="PF00462">
    <property type="entry name" value="Glutaredoxin"/>
    <property type="match status" value="1"/>
</dbReference>
<dbReference type="OrthoDB" id="1447588at2"/>
<keyword evidence="3" id="KW-1185">Reference proteome</keyword>
<dbReference type="SUPFAM" id="SSF52833">
    <property type="entry name" value="Thioredoxin-like"/>
    <property type="match status" value="1"/>
</dbReference>
<dbReference type="InterPro" id="IPR002109">
    <property type="entry name" value="Glutaredoxin"/>
</dbReference>
<gene>
    <name evidence="2" type="ORF">LPB136_08955</name>
</gene>
<evidence type="ECO:0000313" key="3">
    <source>
        <dbReference type="Proteomes" id="UP000181898"/>
    </source>
</evidence>
<dbReference type="RefSeq" id="WP_072556000.1">
    <property type="nucleotide sequence ID" value="NZ_CP018155.1"/>
</dbReference>
<dbReference type="EMBL" id="CP018155">
    <property type="protein sequence ID" value="APG65476.1"/>
    <property type="molecule type" value="Genomic_DNA"/>
</dbReference>
<accession>A0A1L3JK06</accession>
<dbReference type="Gene3D" id="3.40.30.10">
    <property type="entry name" value="Glutaredoxin"/>
    <property type="match status" value="1"/>
</dbReference>
<protein>
    <submittedName>
        <fullName evidence="2">NrdH-redoxin</fullName>
    </submittedName>
</protein>
<name>A0A1L3JK06_9FLAO</name>
<sequence>MIKLFGAQRCHKTQYYQTFLKTRNLDYAFLDVEKNNEFAEELRNLYENRKLNFPTITINQKKLRNPTDKELEKWIKKLK</sequence>
<dbReference type="InterPro" id="IPR036249">
    <property type="entry name" value="Thioredoxin-like_sf"/>
</dbReference>
<organism evidence="2 3">
    <name type="scientific">Tenacibaculum todarodis</name>
    <dbReference type="NCBI Taxonomy" id="1850252"/>
    <lineage>
        <taxon>Bacteria</taxon>
        <taxon>Pseudomonadati</taxon>
        <taxon>Bacteroidota</taxon>
        <taxon>Flavobacteriia</taxon>
        <taxon>Flavobacteriales</taxon>
        <taxon>Flavobacteriaceae</taxon>
        <taxon>Tenacibaculum</taxon>
    </lineage>
</organism>
<reference evidence="2 3" key="1">
    <citation type="submission" date="2016-11" db="EMBL/GenBank/DDBJ databases">
        <title>Tenacibaculum sp. LPB0136, isolated from marine environment.</title>
        <authorList>
            <person name="Kim E."/>
            <person name="Yi H."/>
        </authorList>
    </citation>
    <scope>NUCLEOTIDE SEQUENCE [LARGE SCALE GENOMIC DNA]</scope>
    <source>
        <strain evidence="2 3">LPB0136</strain>
    </source>
</reference>
<dbReference type="Proteomes" id="UP000181898">
    <property type="component" value="Chromosome"/>
</dbReference>
<proteinExistence type="predicted"/>
<evidence type="ECO:0000313" key="2">
    <source>
        <dbReference type="EMBL" id="APG65476.1"/>
    </source>
</evidence>